<dbReference type="PANTHER" id="PTHR11803:SF39">
    <property type="entry name" value="2-IMINOBUTANOATE_2-IMINOPROPANOATE DEAMINASE"/>
    <property type="match status" value="1"/>
</dbReference>
<reference evidence="2" key="1">
    <citation type="submission" date="2022-08" db="EMBL/GenBank/DDBJ databases">
        <authorList>
            <person name="Kim S.-J."/>
        </authorList>
    </citation>
    <scope>NUCLEOTIDE SEQUENCE</scope>
    <source>
        <strain evidence="2">KJ</strain>
    </source>
</reference>
<feature type="compositionally biased region" description="Polar residues" evidence="1">
    <location>
        <begin position="13"/>
        <end position="34"/>
    </location>
</feature>
<organism evidence="2 3">
    <name type="scientific">Paraburkholderia fungorum</name>
    <dbReference type="NCBI Taxonomy" id="134537"/>
    <lineage>
        <taxon>Bacteria</taxon>
        <taxon>Pseudomonadati</taxon>
        <taxon>Pseudomonadota</taxon>
        <taxon>Betaproteobacteria</taxon>
        <taxon>Burkholderiales</taxon>
        <taxon>Burkholderiaceae</taxon>
        <taxon>Paraburkholderia</taxon>
    </lineage>
</organism>
<gene>
    <name evidence="2" type="ORF">ParKJ_06145</name>
</gene>
<dbReference type="AlphaFoldDB" id="A0AAP1KSV3"/>
<comment type="caution">
    <text evidence="2">The sequence shown here is derived from an EMBL/GenBank/DDBJ whole genome shotgun (WGS) entry which is preliminary data.</text>
</comment>
<dbReference type="PANTHER" id="PTHR11803">
    <property type="entry name" value="2-IMINOBUTANOATE/2-IMINOPROPANOATE DEAMINASE RIDA"/>
    <property type="match status" value="1"/>
</dbReference>
<feature type="region of interest" description="Disordered" evidence="1">
    <location>
        <begin position="1"/>
        <end position="35"/>
    </location>
</feature>
<dbReference type="GO" id="GO:0019239">
    <property type="term" value="F:deaminase activity"/>
    <property type="evidence" value="ECO:0007669"/>
    <property type="project" value="TreeGrafter"/>
</dbReference>
<evidence type="ECO:0000256" key="1">
    <source>
        <dbReference type="SAM" id="MobiDB-lite"/>
    </source>
</evidence>
<dbReference type="Gene3D" id="3.30.1330.40">
    <property type="entry name" value="RutC-like"/>
    <property type="match status" value="1"/>
</dbReference>
<dbReference type="RefSeq" id="WP_081922887.1">
    <property type="nucleotide sequence ID" value="NZ_CAKZHR010000075.1"/>
</dbReference>
<dbReference type="Pfam" id="PF01042">
    <property type="entry name" value="Ribonuc_L-PSP"/>
    <property type="match status" value="1"/>
</dbReference>
<evidence type="ECO:0000313" key="2">
    <source>
        <dbReference type="EMBL" id="MDT8836987.1"/>
    </source>
</evidence>
<dbReference type="GO" id="GO:0005829">
    <property type="term" value="C:cytosol"/>
    <property type="evidence" value="ECO:0007669"/>
    <property type="project" value="TreeGrafter"/>
</dbReference>
<evidence type="ECO:0000313" key="3">
    <source>
        <dbReference type="Proteomes" id="UP001246473"/>
    </source>
</evidence>
<dbReference type="Proteomes" id="UP001246473">
    <property type="component" value="Unassembled WGS sequence"/>
</dbReference>
<name>A0AAP1KSV3_9BURK</name>
<dbReference type="EMBL" id="JANSLM010000002">
    <property type="protein sequence ID" value="MDT8836987.1"/>
    <property type="molecule type" value="Genomic_DNA"/>
</dbReference>
<protein>
    <submittedName>
        <fullName evidence="2">RidA family protein</fullName>
    </submittedName>
</protein>
<dbReference type="InterPro" id="IPR035959">
    <property type="entry name" value="RutC-like_sf"/>
</dbReference>
<dbReference type="CDD" id="cd00448">
    <property type="entry name" value="YjgF_YER057c_UK114_family"/>
    <property type="match status" value="1"/>
</dbReference>
<sequence length="152" mass="16496">MTARRRGPADPRLSSSQFETSHMTESSKQPSTGGHYSPWRRAGELIFVAGQVPRDPERNIIGATIEEQTTAVLNNLRLVLEEAGTDFSRLVRVQVYLSDIGEFQRFNAVYAQVMGAAAPVRTTIGCALNGVRIEIDAVAQAGDAPIRPAVNS</sequence>
<accession>A0AAP1KSV3</accession>
<dbReference type="InterPro" id="IPR006175">
    <property type="entry name" value="YjgF/YER057c/UK114"/>
</dbReference>
<proteinExistence type="predicted"/>
<dbReference type="SUPFAM" id="SSF55298">
    <property type="entry name" value="YjgF-like"/>
    <property type="match status" value="1"/>
</dbReference>